<evidence type="ECO:0000313" key="2">
    <source>
        <dbReference type="Proteomes" id="UP000814128"/>
    </source>
</evidence>
<name>A0ACB8QMP4_9AGAM</name>
<keyword evidence="1" id="KW-0396">Initiation factor</keyword>
<keyword evidence="1" id="KW-0648">Protein biosynthesis</keyword>
<reference evidence="1" key="2">
    <citation type="journal article" date="2022" name="New Phytol.">
        <title>Evolutionary transition to the ectomycorrhizal habit in the genomes of a hyperdiverse lineage of mushroom-forming fungi.</title>
        <authorList>
            <person name="Looney B."/>
            <person name="Miyauchi S."/>
            <person name="Morin E."/>
            <person name="Drula E."/>
            <person name="Courty P.E."/>
            <person name="Kohler A."/>
            <person name="Kuo A."/>
            <person name="LaButti K."/>
            <person name="Pangilinan J."/>
            <person name="Lipzen A."/>
            <person name="Riley R."/>
            <person name="Andreopoulos W."/>
            <person name="He G."/>
            <person name="Johnson J."/>
            <person name="Nolan M."/>
            <person name="Tritt A."/>
            <person name="Barry K.W."/>
            <person name="Grigoriev I.V."/>
            <person name="Nagy L.G."/>
            <person name="Hibbett D."/>
            <person name="Henrissat B."/>
            <person name="Matheny P.B."/>
            <person name="Labbe J."/>
            <person name="Martin F.M."/>
        </authorList>
    </citation>
    <scope>NUCLEOTIDE SEQUENCE</scope>
    <source>
        <strain evidence="1">EC-137</strain>
    </source>
</reference>
<evidence type="ECO:0000313" key="1">
    <source>
        <dbReference type="EMBL" id="KAI0032937.1"/>
    </source>
</evidence>
<accession>A0ACB8QMP4</accession>
<dbReference type="Proteomes" id="UP000814128">
    <property type="component" value="Unassembled WGS sequence"/>
</dbReference>
<reference evidence="1" key="1">
    <citation type="submission" date="2021-02" db="EMBL/GenBank/DDBJ databases">
        <authorList>
            <consortium name="DOE Joint Genome Institute"/>
            <person name="Ahrendt S."/>
            <person name="Looney B.P."/>
            <person name="Miyauchi S."/>
            <person name="Morin E."/>
            <person name="Drula E."/>
            <person name="Courty P.E."/>
            <person name="Chicoki N."/>
            <person name="Fauchery L."/>
            <person name="Kohler A."/>
            <person name="Kuo A."/>
            <person name="Labutti K."/>
            <person name="Pangilinan J."/>
            <person name="Lipzen A."/>
            <person name="Riley R."/>
            <person name="Andreopoulos W."/>
            <person name="He G."/>
            <person name="Johnson J."/>
            <person name="Barry K.W."/>
            <person name="Grigoriev I.V."/>
            <person name="Nagy L."/>
            <person name="Hibbett D."/>
            <person name="Henrissat B."/>
            <person name="Matheny P.B."/>
            <person name="Labbe J."/>
            <person name="Martin F."/>
        </authorList>
    </citation>
    <scope>NUCLEOTIDE SEQUENCE</scope>
    <source>
        <strain evidence="1">EC-137</strain>
    </source>
</reference>
<sequence length="579" mass="63716">MATFFLPPIQDNPEGGWGPSSSNLPENFKFKDIPYAPYSKSDKLGRFADWNDLSSDGRQATGASANARTNRSRTQAFGSGAPSAFAFQVEDESSFSLVDNKTSAPRRGGAFARGRGTARGGGTYGARAHMRSTRGGAVSGRGAPQGQRGGARRGGWRDWDKNNRTRESSVAIDPSWQVLEEVELHRLAKLRLEVDEPETVGTYGRLYPYNKAYDRLTTKSERPLLPLDRIKYNTTTSDDPVIQQLAVQETAQIYATDVILSVLMCAPRSVYPWDIVIVREGNKLFFDKRDGGPFDTVTVNENAADPPQDPAPPNPNNPNDRPPEAPSINAATSLSLEATYINQNFAFQTVSEDPPSLAIDFDKPNPFYGLEETEPLASCGYRYRIWDLGISEDEEMKICVRTEVDAYMPGQNTQTGHGLTTIRALNEFDTRAPGAGGAPDWRLRLDSQRGAVVTTEMKNNSCKLSRWTVQSVLAGAEQLKIGYVSRANPRDNTRHTILSTMSIRPVDFAAQLNVSLANGWGIVRTVTDMCMKMPEGKYVLVKDPNKPVIRLYAVPFNAFTAEEDEEDMAAGSETDDGEA</sequence>
<keyword evidence="2" id="KW-1185">Reference proteome</keyword>
<gene>
    <name evidence="1" type="ORF">K488DRAFT_78183</name>
</gene>
<protein>
    <submittedName>
        <fullName evidence="1">Translation initiation factor eIF-3 subunit D</fullName>
    </submittedName>
</protein>
<comment type="caution">
    <text evidence="1">The sequence shown here is derived from an EMBL/GenBank/DDBJ whole genome shotgun (WGS) entry which is preliminary data.</text>
</comment>
<proteinExistence type="predicted"/>
<organism evidence="1 2">
    <name type="scientific">Vararia minispora EC-137</name>
    <dbReference type="NCBI Taxonomy" id="1314806"/>
    <lineage>
        <taxon>Eukaryota</taxon>
        <taxon>Fungi</taxon>
        <taxon>Dikarya</taxon>
        <taxon>Basidiomycota</taxon>
        <taxon>Agaricomycotina</taxon>
        <taxon>Agaricomycetes</taxon>
        <taxon>Russulales</taxon>
        <taxon>Lachnocladiaceae</taxon>
        <taxon>Vararia</taxon>
    </lineage>
</organism>
<dbReference type="EMBL" id="MU273532">
    <property type="protein sequence ID" value="KAI0032937.1"/>
    <property type="molecule type" value="Genomic_DNA"/>
</dbReference>